<feature type="transmembrane region" description="Helical" evidence="2">
    <location>
        <begin position="37"/>
        <end position="56"/>
    </location>
</feature>
<evidence type="ECO:0000313" key="4">
    <source>
        <dbReference type="Proteomes" id="UP000244811"/>
    </source>
</evidence>
<keyword evidence="2" id="KW-0812">Transmembrane</keyword>
<protein>
    <recommendedName>
        <fullName evidence="5">Transmembrane protein</fullName>
    </recommendedName>
</protein>
<sequence length="285" mass="32961">MGLFGREVPLKKLWTSNLLVSSVVHFALLVISTMSGSPVLFILCLFGTVLSCLVLVDWKYLSLVLNTVGQVFSVISLFFVYSCKSLNCGLKARWQKEAVKWVFPIFCLHSACVTLTIIGLKRRYKVKDDYPLREVVTLLKDCDSYFSEIRKRREKMLEAKKLENEMRRIEIQKEEEVAKKIVDSLYGFTNRSNFPELEVNLDKPSENNVIEEGTNRNKINSFDKDTQRRVDDLGLQPRLGNDQSPNFNFHISIPEELEPVEPYKDQNSPYIHWDSKGTFNHLTKL</sequence>
<keyword evidence="1" id="KW-0175">Coiled coil</keyword>
<dbReference type="EMBL" id="CP056070">
    <property type="protein sequence ID" value="UVC49806.1"/>
    <property type="molecule type" value="Genomic_DNA"/>
</dbReference>
<gene>
    <name evidence="3" type="ORF">MACK_003921</name>
</gene>
<reference evidence="3" key="1">
    <citation type="submission" date="2022-07" db="EMBL/GenBank/DDBJ databases">
        <title>Evaluation of T. orientalis genome assembly methods using nanopore sequencing and analysis of variation between genomes.</title>
        <authorList>
            <person name="Yam J."/>
            <person name="Micallef M.L."/>
            <person name="Liu M."/>
            <person name="Djordjevic S.P."/>
            <person name="Bogema D.R."/>
            <person name="Jenkins C."/>
        </authorList>
    </citation>
    <scope>NUCLEOTIDE SEQUENCE</scope>
    <source>
        <strain evidence="3">Goon Nure</strain>
    </source>
</reference>
<evidence type="ECO:0000256" key="2">
    <source>
        <dbReference type="SAM" id="Phobius"/>
    </source>
</evidence>
<dbReference type="Proteomes" id="UP000244811">
    <property type="component" value="Chromosome 3"/>
</dbReference>
<feature type="transmembrane region" description="Helical" evidence="2">
    <location>
        <begin position="12"/>
        <end position="31"/>
    </location>
</feature>
<evidence type="ECO:0008006" key="5">
    <source>
        <dbReference type="Google" id="ProtNLM"/>
    </source>
</evidence>
<keyword evidence="2" id="KW-1133">Transmembrane helix</keyword>
<feature type="transmembrane region" description="Helical" evidence="2">
    <location>
        <begin position="101"/>
        <end position="120"/>
    </location>
</feature>
<dbReference type="AlphaFoldDB" id="A0A976SJ59"/>
<keyword evidence="2" id="KW-0472">Membrane</keyword>
<name>A0A976SJ59_THEOR</name>
<organism evidence="3 4">
    <name type="scientific">Theileria orientalis</name>
    <dbReference type="NCBI Taxonomy" id="68886"/>
    <lineage>
        <taxon>Eukaryota</taxon>
        <taxon>Sar</taxon>
        <taxon>Alveolata</taxon>
        <taxon>Apicomplexa</taxon>
        <taxon>Aconoidasida</taxon>
        <taxon>Piroplasmida</taxon>
        <taxon>Theileriidae</taxon>
        <taxon>Theileria</taxon>
    </lineage>
</organism>
<feature type="coiled-coil region" evidence="1">
    <location>
        <begin position="152"/>
        <end position="179"/>
    </location>
</feature>
<feature type="transmembrane region" description="Helical" evidence="2">
    <location>
        <begin position="63"/>
        <end position="81"/>
    </location>
</feature>
<evidence type="ECO:0000313" key="3">
    <source>
        <dbReference type="EMBL" id="UVC49806.1"/>
    </source>
</evidence>
<evidence type="ECO:0000256" key="1">
    <source>
        <dbReference type="SAM" id="Coils"/>
    </source>
</evidence>
<accession>A0A976SJ59</accession>
<proteinExistence type="predicted"/>